<organism evidence="1 2">
    <name type="scientific">Saguinus oedipus</name>
    <name type="common">Cotton-top tamarin</name>
    <name type="synonym">Oedipomidas oedipus</name>
    <dbReference type="NCBI Taxonomy" id="9490"/>
    <lineage>
        <taxon>Eukaryota</taxon>
        <taxon>Metazoa</taxon>
        <taxon>Chordata</taxon>
        <taxon>Craniata</taxon>
        <taxon>Vertebrata</taxon>
        <taxon>Euteleostomi</taxon>
        <taxon>Mammalia</taxon>
        <taxon>Eutheria</taxon>
        <taxon>Euarchontoglires</taxon>
        <taxon>Primates</taxon>
        <taxon>Haplorrhini</taxon>
        <taxon>Platyrrhini</taxon>
        <taxon>Cebidae</taxon>
        <taxon>Callitrichinae</taxon>
        <taxon>Saguinus</taxon>
    </lineage>
</organism>
<keyword evidence="2" id="KW-1185">Reference proteome</keyword>
<protein>
    <submittedName>
        <fullName evidence="1">Uncharacterized protein</fullName>
    </submittedName>
</protein>
<proteinExistence type="predicted"/>
<evidence type="ECO:0000313" key="1">
    <source>
        <dbReference type="EMBL" id="KAK2104272.1"/>
    </source>
</evidence>
<accession>A0ABQ9V784</accession>
<dbReference type="Proteomes" id="UP001266305">
    <property type="component" value="Unassembled WGS sequence"/>
</dbReference>
<name>A0ABQ9V784_SAGOE</name>
<dbReference type="EMBL" id="JASSZA010000008">
    <property type="protein sequence ID" value="KAK2104272.1"/>
    <property type="molecule type" value="Genomic_DNA"/>
</dbReference>
<gene>
    <name evidence="1" type="ORF">P7K49_018128</name>
</gene>
<reference evidence="1 2" key="1">
    <citation type="submission" date="2023-05" db="EMBL/GenBank/DDBJ databases">
        <title>B98-5 Cell Line De Novo Hybrid Assembly: An Optical Mapping Approach.</title>
        <authorList>
            <person name="Kananen K."/>
            <person name="Auerbach J.A."/>
            <person name="Kautto E."/>
            <person name="Blachly J.S."/>
        </authorList>
    </citation>
    <scope>NUCLEOTIDE SEQUENCE [LARGE SCALE GENOMIC DNA]</scope>
    <source>
        <strain evidence="1">B95-8</strain>
        <tissue evidence="1">Cell line</tissue>
    </source>
</reference>
<comment type="caution">
    <text evidence="1">The sequence shown here is derived from an EMBL/GenBank/DDBJ whole genome shotgun (WGS) entry which is preliminary data.</text>
</comment>
<evidence type="ECO:0000313" key="2">
    <source>
        <dbReference type="Proteomes" id="UP001266305"/>
    </source>
</evidence>
<sequence>MPEEKDKPEASLVGCLIHFTWEFSSFTLPLSARFHLALTFICKPMAELKLSNDEIKRAILTMDEQEDLPKDMLEQVSYQMYVRVEVKTDWQQGLPSSDLS</sequence>